<dbReference type="InterPro" id="IPR013746">
    <property type="entry name" value="HMG_CoA_synt_C_dom"/>
</dbReference>
<feature type="domain" description="Hydroxymethylglutaryl-coenzyme A synthase C-terminal" evidence="7">
    <location>
        <begin position="177"/>
        <end position="450"/>
    </location>
</feature>
<dbReference type="InterPro" id="IPR010122">
    <property type="entry name" value="HMG_CoA_synthase_euk"/>
</dbReference>
<dbReference type="Pfam" id="PF01154">
    <property type="entry name" value="HMG_CoA_synt_N"/>
    <property type="match status" value="1"/>
</dbReference>
<dbReference type="NCBIfam" id="TIGR01833">
    <property type="entry name" value="HMG-CoA-S_euk"/>
    <property type="match status" value="1"/>
</dbReference>
<evidence type="ECO:0000256" key="5">
    <source>
        <dbReference type="RuleBase" id="RU364071"/>
    </source>
</evidence>
<dbReference type="STRING" id="1392250.A0A2I2G100"/>
<dbReference type="OrthoDB" id="1269963at2759"/>
<dbReference type="EC" id="2.3.3.10" evidence="5"/>
<dbReference type="PANTHER" id="PTHR43323:SF2">
    <property type="entry name" value="HYDROXYMETHYLGLUTARYL-COA SYNTHASE"/>
    <property type="match status" value="1"/>
</dbReference>
<proteinExistence type="inferred from homology"/>
<dbReference type="GO" id="GO:0004421">
    <property type="term" value="F:hydroxymethylglutaryl-CoA synthase activity"/>
    <property type="evidence" value="ECO:0007669"/>
    <property type="project" value="UniProtKB-EC"/>
</dbReference>
<name>A0A2I2G100_9EURO</name>
<dbReference type="PROSITE" id="PS01226">
    <property type="entry name" value="HMG_COA_SYNTHASE"/>
    <property type="match status" value="1"/>
</dbReference>
<feature type="binding site" evidence="4">
    <location>
        <position position="263"/>
    </location>
    <ligand>
        <name>CoA</name>
        <dbReference type="ChEBI" id="CHEBI:57287"/>
    </ligand>
</feature>
<feature type="active site" description="Proton donor/acceptor" evidence="3">
    <location>
        <position position="254"/>
    </location>
</feature>
<evidence type="ECO:0000256" key="2">
    <source>
        <dbReference type="ARBA" id="ARBA00022679"/>
    </source>
</evidence>
<evidence type="ECO:0000256" key="1">
    <source>
        <dbReference type="ARBA" id="ARBA00007061"/>
    </source>
</evidence>
<feature type="binding site" evidence="4">
    <location>
        <position position="209"/>
    </location>
    <ligand>
        <name>CoA</name>
        <dbReference type="ChEBI" id="CHEBI:57287"/>
    </ligand>
</feature>
<organism evidence="8 9">
    <name type="scientific">Aspergillus steynii IBT 23096</name>
    <dbReference type="NCBI Taxonomy" id="1392250"/>
    <lineage>
        <taxon>Eukaryota</taxon>
        <taxon>Fungi</taxon>
        <taxon>Dikarya</taxon>
        <taxon>Ascomycota</taxon>
        <taxon>Pezizomycotina</taxon>
        <taxon>Eurotiomycetes</taxon>
        <taxon>Eurotiomycetidae</taxon>
        <taxon>Eurotiales</taxon>
        <taxon>Aspergillaceae</taxon>
        <taxon>Aspergillus</taxon>
        <taxon>Aspergillus subgen. Circumdati</taxon>
    </lineage>
</organism>
<comment type="caution">
    <text evidence="8">The sequence shown here is derived from an EMBL/GenBank/DDBJ whole genome shotgun (WGS) entry which is preliminary data.</text>
</comment>
<evidence type="ECO:0000256" key="4">
    <source>
        <dbReference type="PIRSR" id="PIRSR610122-2"/>
    </source>
</evidence>
<keyword evidence="9" id="KW-1185">Reference proteome</keyword>
<feature type="domain" description="Hydroxymethylglutaryl-coenzyme A synthase N-terminal" evidence="6">
    <location>
        <begin position="4"/>
        <end position="175"/>
    </location>
</feature>
<comment type="catalytic activity">
    <reaction evidence="5">
        <text>acetoacetyl-CoA + acetyl-CoA + H2O = (3S)-3-hydroxy-3-methylglutaryl-CoA + CoA + H(+)</text>
        <dbReference type="Rhea" id="RHEA:10188"/>
        <dbReference type="ChEBI" id="CHEBI:15377"/>
        <dbReference type="ChEBI" id="CHEBI:15378"/>
        <dbReference type="ChEBI" id="CHEBI:43074"/>
        <dbReference type="ChEBI" id="CHEBI:57286"/>
        <dbReference type="ChEBI" id="CHEBI:57287"/>
        <dbReference type="ChEBI" id="CHEBI:57288"/>
        <dbReference type="EC" id="2.3.3.10"/>
    </reaction>
</comment>
<dbReference type="InterPro" id="IPR013528">
    <property type="entry name" value="HMG_CoA_synth_N"/>
</dbReference>
<accession>A0A2I2G100</accession>
<dbReference type="GO" id="GO:0010142">
    <property type="term" value="P:farnesyl diphosphate biosynthetic process, mevalonate pathway"/>
    <property type="evidence" value="ECO:0007669"/>
    <property type="project" value="InterPro"/>
</dbReference>
<dbReference type="InterPro" id="IPR000590">
    <property type="entry name" value="HMG_CoA_synt_AS"/>
</dbReference>
<evidence type="ECO:0000256" key="3">
    <source>
        <dbReference type="PIRSR" id="PIRSR610122-1"/>
    </source>
</evidence>
<protein>
    <recommendedName>
        <fullName evidence="5">Hydroxymethylglutaryl-CoA synthase</fullName>
        <shortName evidence="5">HMG-CoA synthase</shortName>
        <ecNumber evidence="5">2.3.3.10</ecNumber>
    </recommendedName>
    <alternativeName>
        <fullName evidence="5">3-hydroxy-3-methylglutaryl coenzyme A synthase</fullName>
    </alternativeName>
</protein>
<dbReference type="Proteomes" id="UP000234275">
    <property type="component" value="Unassembled WGS sequence"/>
</dbReference>
<dbReference type="EMBL" id="MSFO01000006">
    <property type="protein sequence ID" value="PLB46560.1"/>
    <property type="molecule type" value="Genomic_DNA"/>
</dbReference>
<dbReference type="Gene3D" id="3.40.47.10">
    <property type="match status" value="1"/>
</dbReference>
<reference evidence="8 9" key="1">
    <citation type="submission" date="2016-12" db="EMBL/GenBank/DDBJ databases">
        <title>The genomes of Aspergillus section Nigri reveals drivers in fungal speciation.</title>
        <authorList>
            <consortium name="DOE Joint Genome Institute"/>
            <person name="Vesth T.C."/>
            <person name="Nybo J."/>
            <person name="Theobald S."/>
            <person name="Brandl J."/>
            <person name="Frisvad J.C."/>
            <person name="Nielsen K.F."/>
            <person name="Lyhne E.K."/>
            <person name="Kogle M.E."/>
            <person name="Kuo A."/>
            <person name="Riley R."/>
            <person name="Clum A."/>
            <person name="Nolan M."/>
            <person name="Lipzen A."/>
            <person name="Salamov A."/>
            <person name="Henrissat B."/>
            <person name="Wiebenga A."/>
            <person name="De Vries R.P."/>
            <person name="Grigoriev I.V."/>
            <person name="Mortensen U.H."/>
            <person name="Andersen M.R."/>
            <person name="Baker S.E."/>
        </authorList>
    </citation>
    <scope>NUCLEOTIDE SEQUENCE [LARGE SCALE GENOMIC DNA]</scope>
    <source>
        <strain evidence="8 9">IBT 23096</strain>
    </source>
</reference>
<dbReference type="SUPFAM" id="SSF53901">
    <property type="entry name" value="Thiolase-like"/>
    <property type="match status" value="2"/>
</dbReference>
<dbReference type="VEuPathDB" id="FungiDB:P170DRAFT_511301"/>
<dbReference type="GeneID" id="36562581"/>
<feature type="active site" description="Acyl-thioester intermediate" evidence="3">
    <location>
        <position position="118"/>
    </location>
</feature>
<dbReference type="AlphaFoldDB" id="A0A2I2G100"/>
<dbReference type="InterPro" id="IPR016039">
    <property type="entry name" value="Thiolase-like"/>
</dbReference>
<evidence type="ECO:0000259" key="7">
    <source>
        <dbReference type="Pfam" id="PF08540"/>
    </source>
</evidence>
<dbReference type="RefSeq" id="XP_024701862.1">
    <property type="nucleotide sequence ID" value="XM_024854875.1"/>
</dbReference>
<evidence type="ECO:0000313" key="8">
    <source>
        <dbReference type="EMBL" id="PLB46560.1"/>
    </source>
</evidence>
<dbReference type="Pfam" id="PF08540">
    <property type="entry name" value="HMG_CoA_synt_C"/>
    <property type="match status" value="1"/>
</dbReference>
<feature type="binding site" evidence="4">
    <location>
        <position position="259"/>
    </location>
    <ligand>
        <name>CoA</name>
        <dbReference type="ChEBI" id="CHEBI:57287"/>
    </ligand>
</feature>
<dbReference type="GO" id="GO:0006084">
    <property type="term" value="P:acetyl-CoA metabolic process"/>
    <property type="evidence" value="ECO:0007669"/>
    <property type="project" value="InterPro"/>
</dbReference>
<comment type="function">
    <text evidence="5">Catalyzes the condensation of acetyl-CoA with acetoacetyl-CoA to form HMG-CoA.</text>
</comment>
<gene>
    <name evidence="8" type="ORF">P170DRAFT_511301</name>
</gene>
<dbReference type="CDD" id="cd00827">
    <property type="entry name" value="init_cond_enzymes"/>
    <property type="match status" value="1"/>
</dbReference>
<dbReference type="GO" id="GO:0006696">
    <property type="term" value="P:ergosterol biosynthetic process"/>
    <property type="evidence" value="ECO:0007669"/>
    <property type="project" value="TreeGrafter"/>
</dbReference>
<evidence type="ECO:0000259" key="6">
    <source>
        <dbReference type="Pfam" id="PF01154"/>
    </source>
</evidence>
<feature type="active site" description="Proton donor/acceptor" evidence="3">
    <location>
        <position position="86"/>
    </location>
</feature>
<dbReference type="FunFam" id="3.40.47.10:FF:000008">
    <property type="entry name" value="3-hydroxy-3-methylglutaryl coenzyme A synthase"/>
    <property type="match status" value="1"/>
</dbReference>
<evidence type="ECO:0000313" key="9">
    <source>
        <dbReference type="Proteomes" id="UP000234275"/>
    </source>
</evidence>
<sequence length="451" mass="49863">MATRPENVGIKAIEVYFPSRYVSQTELEKYLGVSTGKFTIGLGQTSMSICDDREDLYSLALTTVSSLLKKYTIDPNAIGRLEVGTETLLDKSKSAKSVLMSLFPDNPDIEGIDTYNACYGGTSALINAVNWIESSSWDGRDAIVVAGDISLYDTPAARPTGGAGCVAMLVGADAPVVVEPIRASYMQHVYDFYKGDFGSEYPLVDGHYSNQCYMRALDGCYTRYRERVKQRRGPAAEQEVERDGIDMFDFFVFHAPNTKMVAKAYGRILFNDYRASPDAFASDSIPQEYATIDTDSSLTDKNLEKLFMSLSKAKFTERVHPSLTIPTNCGNSYTGSVWAGLASLLNNVPSETLRGKRVGVYSYGAGLASTLLTLRVRGDTGPMARTLDLHARLAARMEVTPEVYNEMCQLREQAYQQKDYVPQGSVDDLASGTCYLAHVDEKFRRQYEVKV</sequence>
<keyword evidence="2 5" id="KW-0808">Transferase</keyword>
<dbReference type="PANTHER" id="PTHR43323">
    <property type="entry name" value="3-HYDROXY-3-METHYLGLUTARYL COENZYME A SYNTHASE"/>
    <property type="match status" value="1"/>
</dbReference>
<comment type="similarity">
    <text evidence="1 5">Belongs to the thiolase-like superfamily. HMG-CoA synthase family.</text>
</comment>